<dbReference type="CDD" id="cd04301">
    <property type="entry name" value="NAT_SF"/>
    <property type="match status" value="1"/>
</dbReference>
<accession>V9VND3</accession>
<keyword evidence="2" id="KW-0012">Acyltransferase</keyword>
<dbReference type="InterPro" id="IPR016181">
    <property type="entry name" value="Acyl_CoA_acyltransferase"/>
</dbReference>
<evidence type="ECO:0000313" key="4">
    <source>
        <dbReference type="EMBL" id="AHC99517.1"/>
    </source>
</evidence>
<dbReference type="GO" id="GO:0016747">
    <property type="term" value="F:acyltransferase activity, transferring groups other than amino-acyl groups"/>
    <property type="evidence" value="ECO:0007669"/>
    <property type="project" value="InterPro"/>
</dbReference>
<keyword evidence="1 4" id="KW-0808">Transferase</keyword>
<dbReference type="HOGENOM" id="CLU_013985_21_2_5"/>
<dbReference type="PANTHER" id="PTHR43800">
    <property type="entry name" value="PEPTIDYL-LYSINE N-ACETYLTRANSFERASE YJAB"/>
    <property type="match status" value="1"/>
</dbReference>
<dbReference type="EMBL" id="CP006773">
    <property type="protein sequence ID" value="AHC99517.1"/>
    <property type="molecule type" value="Genomic_DNA"/>
</dbReference>
<dbReference type="KEGG" id="lmd:METH_01275"/>
<dbReference type="STRING" id="999552.METH_01275"/>
<feature type="domain" description="N-acetyltransferase" evidence="3">
    <location>
        <begin position="1"/>
        <end position="140"/>
    </location>
</feature>
<dbReference type="Gene3D" id="3.40.630.30">
    <property type="match status" value="1"/>
</dbReference>
<evidence type="ECO:0000256" key="1">
    <source>
        <dbReference type="ARBA" id="ARBA00022679"/>
    </source>
</evidence>
<protein>
    <submittedName>
        <fullName evidence="4">Acetyltransferase</fullName>
    </submittedName>
</protein>
<dbReference type="PATRIC" id="fig|999552.6.peg.250"/>
<sequence length="142" mass="16044">MIRPYEAFDKEAVLSIWREANALAHPFLSPERVVQAETMIRDTLLDMAETWISAPAGTPAGFISLLGEEVGGLFVLPLWQGRGLGRVLLDKACASRPRLELDVFAENIRAQRFYRRYGFTEARHQVNPFFGHAEIRMTLDPG</sequence>
<dbReference type="PROSITE" id="PS51186">
    <property type="entry name" value="GNAT"/>
    <property type="match status" value="1"/>
</dbReference>
<dbReference type="Pfam" id="PF13508">
    <property type="entry name" value="Acetyltransf_7"/>
    <property type="match status" value="1"/>
</dbReference>
<organism evidence="4 5">
    <name type="scientific">Leisingera methylohalidivorans DSM 14336</name>
    <dbReference type="NCBI Taxonomy" id="999552"/>
    <lineage>
        <taxon>Bacteria</taxon>
        <taxon>Pseudomonadati</taxon>
        <taxon>Pseudomonadota</taxon>
        <taxon>Alphaproteobacteria</taxon>
        <taxon>Rhodobacterales</taxon>
        <taxon>Roseobacteraceae</taxon>
        <taxon>Leisingera</taxon>
    </lineage>
</organism>
<dbReference type="RefSeq" id="WP_024088577.1">
    <property type="nucleotide sequence ID" value="NC_023135.1"/>
</dbReference>
<proteinExistence type="predicted"/>
<reference evidence="4 5" key="1">
    <citation type="submission" date="2013-09" db="EMBL/GenBank/DDBJ databases">
        <authorList>
            <consortium name="DOE Joint Genome Institute"/>
            <person name="Klenk H.-P."/>
            <person name="Huntemann M."/>
            <person name="Han J."/>
            <person name="Chen A."/>
            <person name="Kyrpides N."/>
            <person name="Mavromatis K."/>
            <person name="Markowitz V."/>
            <person name="Palaniappan K."/>
            <person name="Ivanova N."/>
            <person name="Schaumberg A."/>
            <person name="Pati A."/>
            <person name="Liolios K."/>
            <person name="Nordberg H.P."/>
            <person name="Cantor M.N."/>
            <person name="Hua S.X."/>
            <person name="Woyke T."/>
        </authorList>
    </citation>
    <scope>NUCLEOTIDE SEQUENCE [LARGE SCALE GENOMIC DNA]</scope>
    <source>
        <strain evidence="4 5">DSM 14336</strain>
    </source>
</reference>
<evidence type="ECO:0000313" key="5">
    <source>
        <dbReference type="Proteomes" id="UP000018780"/>
    </source>
</evidence>
<name>V9VND3_9RHOB</name>
<dbReference type="Proteomes" id="UP000018780">
    <property type="component" value="Chromosome"/>
</dbReference>
<dbReference type="OrthoDB" id="7205533at2"/>
<keyword evidence="5" id="KW-1185">Reference proteome</keyword>
<evidence type="ECO:0000256" key="2">
    <source>
        <dbReference type="ARBA" id="ARBA00023315"/>
    </source>
</evidence>
<gene>
    <name evidence="4" type="ORF">METH_01275</name>
</gene>
<evidence type="ECO:0000259" key="3">
    <source>
        <dbReference type="PROSITE" id="PS51186"/>
    </source>
</evidence>
<dbReference type="PANTHER" id="PTHR43800:SF1">
    <property type="entry name" value="PEPTIDYL-LYSINE N-ACETYLTRANSFERASE YJAB"/>
    <property type="match status" value="1"/>
</dbReference>
<dbReference type="InterPro" id="IPR000182">
    <property type="entry name" value="GNAT_dom"/>
</dbReference>
<dbReference type="SUPFAM" id="SSF55729">
    <property type="entry name" value="Acyl-CoA N-acyltransferases (Nat)"/>
    <property type="match status" value="1"/>
</dbReference>
<dbReference type="AlphaFoldDB" id="V9VND3"/>